<dbReference type="AlphaFoldDB" id="A0A382I301"/>
<reference evidence="1" key="1">
    <citation type="submission" date="2018-05" db="EMBL/GenBank/DDBJ databases">
        <authorList>
            <person name="Lanie J.A."/>
            <person name="Ng W.-L."/>
            <person name="Kazmierczak K.M."/>
            <person name="Andrzejewski T.M."/>
            <person name="Davidsen T.M."/>
            <person name="Wayne K.J."/>
            <person name="Tettelin H."/>
            <person name="Glass J.I."/>
            <person name="Rusch D."/>
            <person name="Podicherti R."/>
            <person name="Tsui H.-C.T."/>
            <person name="Winkler M.E."/>
        </authorList>
    </citation>
    <scope>NUCLEOTIDE SEQUENCE</scope>
</reference>
<sequence length="88" mass="10331">KTQVISFEGKNLSNRIVTSTADFIAYPEKIFPYLIKTECFCFTQQTLKPMESKIFTMVFYLDPSLDSDRSLDNLKELVFTYKFSEYKS</sequence>
<name>A0A382I301_9ZZZZ</name>
<evidence type="ECO:0000313" key="1">
    <source>
        <dbReference type="EMBL" id="SVB93101.1"/>
    </source>
</evidence>
<dbReference type="GO" id="GO:0005507">
    <property type="term" value="F:copper ion binding"/>
    <property type="evidence" value="ECO:0007669"/>
    <property type="project" value="InterPro"/>
</dbReference>
<dbReference type="EMBL" id="UINC01064436">
    <property type="protein sequence ID" value="SVB93101.1"/>
    <property type="molecule type" value="Genomic_DNA"/>
</dbReference>
<proteinExistence type="predicted"/>
<dbReference type="Pfam" id="PF04442">
    <property type="entry name" value="CtaG_Cox11"/>
    <property type="match status" value="1"/>
</dbReference>
<evidence type="ECO:0008006" key="2">
    <source>
        <dbReference type="Google" id="ProtNLM"/>
    </source>
</evidence>
<accession>A0A382I301</accession>
<gene>
    <name evidence="1" type="ORF">METZ01_LOCUS245955</name>
</gene>
<dbReference type="Gene3D" id="2.60.370.10">
    <property type="entry name" value="Ctag/Cox11"/>
    <property type="match status" value="1"/>
</dbReference>
<dbReference type="InterPro" id="IPR007533">
    <property type="entry name" value="Cyt_c_oxidase_assmbl_CtaG"/>
</dbReference>
<dbReference type="SUPFAM" id="SSF110111">
    <property type="entry name" value="Ctag/Cox11"/>
    <property type="match status" value="1"/>
</dbReference>
<protein>
    <recommendedName>
        <fullName evidence="2">Cytochrome c oxidase assembly protein CtaG</fullName>
    </recommendedName>
</protein>
<organism evidence="1">
    <name type="scientific">marine metagenome</name>
    <dbReference type="NCBI Taxonomy" id="408172"/>
    <lineage>
        <taxon>unclassified sequences</taxon>
        <taxon>metagenomes</taxon>
        <taxon>ecological metagenomes</taxon>
    </lineage>
</organism>
<dbReference type="InterPro" id="IPR023471">
    <property type="entry name" value="CtaG/Cox11_dom_sf"/>
</dbReference>
<feature type="non-terminal residue" evidence="1">
    <location>
        <position position="1"/>
    </location>
</feature>